<reference evidence="4" key="1">
    <citation type="journal article" date="2022" name="G3 (Bethesda)">
        <title>High quality genome of the basidiomycete yeast Dioszegia hungarica PDD-24b-2 isolated from cloud water.</title>
        <authorList>
            <person name="Jarrige D."/>
            <person name="Haridas S."/>
            <person name="Bleykasten-Grosshans C."/>
            <person name="Joly M."/>
            <person name="Nadalig T."/>
            <person name="Sancelme M."/>
            <person name="Vuilleumier S."/>
            <person name="Grigoriev I.V."/>
            <person name="Amato P."/>
            <person name="Bringel F."/>
        </authorList>
    </citation>
    <scope>NUCLEOTIDE SEQUENCE</scope>
    <source>
        <strain evidence="4">PDD-24b-2</strain>
    </source>
</reference>
<dbReference type="PANTHER" id="PTHR15830">
    <property type="entry name" value="TELOMERE LENGTH REGULATION PROTEIN TEL2 FAMILY MEMBER"/>
    <property type="match status" value="1"/>
</dbReference>
<gene>
    <name evidence="4" type="ORF">MKK02DRAFT_17152</name>
</gene>
<dbReference type="Proteomes" id="UP001164286">
    <property type="component" value="Unassembled WGS sequence"/>
</dbReference>
<dbReference type="EMBL" id="JAKWFO010000008">
    <property type="protein sequence ID" value="KAI9634137.1"/>
    <property type="molecule type" value="Genomic_DNA"/>
</dbReference>
<keyword evidence="5" id="KW-1185">Reference proteome</keyword>
<dbReference type="PANTHER" id="PTHR15830:SF10">
    <property type="entry name" value="TELOMERE LENGTH REGULATION PROTEIN TEL2 HOMOLOG"/>
    <property type="match status" value="1"/>
</dbReference>
<feature type="compositionally biased region" description="Low complexity" evidence="2">
    <location>
        <begin position="614"/>
        <end position="627"/>
    </location>
</feature>
<feature type="domain" description="Telomere length regulation protein conserved" evidence="3">
    <location>
        <begin position="656"/>
        <end position="767"/>
    </location>
</feature>
<feature type="region of interest" description="Disordered" evidence="2">
    <location>
        <begin position="573"/>
        <end position="634"/>
    </location>
</feature>
<dbReference type="InterPro" id="IPR016024">
    <property type="entry name" value="ARM-type_fold"/>
</dbReference>
<dbReference type="InterPro" id="IPR038528">
    <property type="entry name" value="TEL2_C_sf"/>
</dbReference>
<comment type="caution">
    <text evidence="4">The sequence shown here is derived from an EMBL/GenBank/DDBJ whole genome shotgun (WGS) entry which is preliminary data.</text>
</comment>
<dbReference type="RefSeq" id="XP_052943914.1">
    <property type="nucleotide sequence ID" value="XM_053085741.1"/>
</dbReference>
<sequence>MSSDPSTALRDLRDTLRQPLSSTEALTSALSLVLSPLDLHPTSVPPSSASAAAVAAIQRYLPTIQLSLLTDHLPTFLHALGEDDLLVVERFFCPPKSATLGALRVGRTIAGVSYTTLPSLLSSKSAGGAGSTALPAQSRDHLLSSLDKLAATYGIDDLYWSIWASGGESQAESSKDGGLRALRWEEAVKAVTSLPARVANAAGRWGEEGWKGIAPAALASRSYFGRMIIRLESLMHELKLDPSSADRIQLVFHRLGSIGLLSQSSNTDLMPTLLPAILSHLHPPPPLSPYPATYLPGIFLGLPASMLNPVVSSLLTSLSRHIGPLAPNSPDEQVKRASDALSSIIGSANARGEAWDAVLRATLAPGTTRNDDQTRIVVAWISCTPASIQPFIEAVLSTWSSPKHIKYALYSPQFQLAYTLLLSISLLPPHHPYLVRIATRPDVLGACSSYLSHPDGSVRRLGLLVAEVLSELTIKEEGNVEQEEKQETEDLMRGLEIDEDTGRPKGVDKAPKGIKRLRFGGGMWDGVGDGREEARWLRSAVGVRDGDAVLAEGGDCMLGWKLATVDGEEAPARIRATPVNASTRGRPEKKSSKPPVTKPKPKIIMLDDTDPLVSYSPPHSPSSSRSPSPTPSYLEEIAADPSLALDATQKKKVTRPVYILQLLQLLREKDSPDAIEMAMRHGEELIRAKRGYGLELAENAVPLAGHLMGMSNQYALDEWEERRQGMVTALVACAPKPVAPYLAQQYFVNQYSLQQKSIMLTAISMGARELAGLAVPDITTRRVDFPSRTLPPALHKKYISVADNHPSQQAGNNQIEAAVEGVRGILLDKGARRAAEVLPDVAREKRLRVGTLRDRQLLDRRHEEERQLQRTTQTPVVAYSAVAAEYFIMPLVNRFWTHFQDDSVRESRALATGTRFRGAGAGMVFSPMALEKFLMTLALLVHAARNSAAFLAVLAPEVIELGLTVGSRHSHRPEMDLGDDAERGDAGSKAESQVVGGALELVLVALDLSGEVDAGRTICGDKPELVLAAGEWAQGVFDVESRGGKVVGGQGGREGRIKGAAAGVVVRAGEMIEKWGSGRR</sequence>
<dbReference type="GO" id="GO:0042162">
    <property type="term" value="F:telomeric DNA binding"/>
    <property type="evidence" value="ECO:0007669"/>
    <property type="project" value="TreeGrafter"/>
</dbReference>
<protein>
    <submittedName>
        <fullName evidence="4">Telomere length regulation protein-domain-containing protein</fullName>
    </submittedName>
</protein>
<proteinExistence type="inferred from homology"/>
<comment type="similarity">
    <text evidence="1">Belongs to the TEL2 family.</text>
</comment>
<feature type="compositionally biased region" description="Basic and acidic residues" evidence="2">
    <location>
        <begin position="972"/>
        <end position="988"/>
    </location>
</feature>
<dbReference type="GO" id="GO:0005829">
    <property type="term" value="C:cytosol"/>
    <property type="evidence" value="ECO:0007669"/>
    <property type="project" value="TreeGrafter"/>
</dbReference>
<dbReference type="Gene3D" id="1.25.40.720">
    <property type="entry name" value="Telomere length regulation protein 2, C-terminal domain"/>
    <property type="match status" value="1"/>
</dbReference>
<dbReference type="InterPro" id="IPR019337">
    <property type="entry name" value="Telomere_length_regulation_dom"/>
</dbReference>
<accession>A0AA38LR87</accession>
<evidence type="ECO:0000313" key="4">
    <source>
        <dbReference type="EMBL" id="KAI9634137.1"/>
    </source>
</evidence>
<evidence type="ECO:0000259" key="3">
    <source>
        <dbReference type="Pfam" id="PF10193"/>
    </source>
</evidence>
<feature type="region of interest" description="Disordered" evidence="2">
    <location>
        <begin position="969"/>
        <end position="988"/>
    </location>
</feature>
<evidence type="ECO:0000313" key="5">
    <source>
        <dbReference type="Proteomes" id="UP001164286"/>
    </source>
</evidence>
<dbReference type="AlphaFoldDB" id="A0AA38LR87"/>
<dbReference type="GO" id="GO:0051879">
    <property type="term" value="F:Hsp90 protein binding"/>
    <property type="evidence" value="ECO:0007669"/>
    <property type="project" value="TreeGrafter"/>
</dbReference>
<organism evidence="4 5">
    <name type="scientific">Dioszegia hungarica</name>
    <dbReference type="NCBI Taxonomy" id="4972"/>
    <lineage>
        <taxon>Eukaryota</taxon>
        <taxon>Fungi</taxon>
        <taxon>Dikarya</taxon>
        <taxon>Basidiomycota</taxon>
        <taxon>Agaricomycotina</taxon>
        <taxon>Tremellomycetes</taxon>
        <taxon>Tremellales</taxon>
        <taxon>Bulleribasidiaceae</taxon>
        <taxon>Dioszegia</taxon>
    </lineage>
</organism>
<evidence type="ECO:0000256" key="2">
    <source>
        <dbReference type="SAM" id="MobiDB-lite"/>
    </source>
</evidence>
<dbReference type="SUPFAM" id="SSF48371">
    <property type="entry name" value="ARM repeat"/>
    <property type="match status" value="1"/>
</dbReference>
<name>A0AA38LR87_9TREE</name>
<dbReference type="GeneID" id="77724942"/>
<dbReference type="GO" id="GO:0051083">
    <property type="term" value="P:'de novo' cotranslational protein folding"/>
    <property type="evidence" value="ECO:0007669"/>
    <property type="project" value="TreeGrafter"/>
</dbReference>
<dbReference type="InterPro" id="IPR051970">
    <property type="entry name" value="TEL2_Regulation"/>
</dbReference>
<dbReference type="Pfam" id="PF10193">
    <property type="entry name" value="Telomere_reg-2"/>
    <property type="match status" value="1"/>
</dbReference>
<evidence type="ECO:0000256" key="1">
    <source>
        <dbReference type="ARBA" id="ARBA00006133"/>
    </source>
</evidence>